<evidence type="ECO:0000313" key="2">
    <source>
        <dbReference type="Proteomes" id="UP000683000"/>
    </source>
</evidence>
<reference evidence="1" key="1">
    <citation type="submission" date="2021-03" db="EMBL/GenBank/DDBJ databases">
        <title>Evolutionary innovations through gain and loss of genes in the ectomycorrhizal Boletales.</title>
        <authorList>
            <person name="Wu G."/>
            <person name="Miyauchi S."/>
            <person name="Morin E."/>
            <person name="Yang Z.-L."/>
            <person name="Xu J."/>
            <person name="Martin F.M."/>
        </authorList>
    </citation>
    <scope>NUCLEOTIDE SEQUENCE</scope>
    <source>
        <strain evidence="1">BR01</strain>
    </source>
</reference>
<proteinExistence type="predicted"/>
<name>A0A8I2YJE8_9AGAM</name>
<sequence length="92" mass="10386">MMLRNTNRIPEVKTCMKPVVPLQPLAGATPLLTARDHHHSMRVWQKLFLGSFGKRTTSPTLDLVTMMKTIPLYEKRSYSSMRGTQTPGSASR</sequence>
<evidence type="ECO:0000313" key="1">
    <source>
        <dbReference type="EMBL" id="KAG6373210.1"/>
    </source>
</evidence>
<protein>
    <submittedName>
        <fullName evidence="1">Uncharacterized protein</fullName>
    </submittedName>
</protein>
<gene>
    <name evidence="1" type="ORF">JVT61DRAFT_6833</name>
</gene>
<comment type="caution">
    <text evidence="1">The sequence shown here is derived from an EMBL/GenBank/DDBJ whole genome shotgun (WGS) entry which is preliminary data.</text>
</comment>
<keyword evidence="2" id="KW-1185">Reference proteome</keyword>
<accession>A0A8I2YJE8</accession>
<dbReference type="EMBL" id="JAGFBS010000023">
    <property type="protein sequence ID" value="KAG6373210.1"/>
    <property type="molecule type" value="Genomic_DNA"/>
</dbReference>
<dbReference type="Proteomes" id="UP000683000">
    <property type="component" value="Unassembled WGS sequence"/>
</dbReference>
<organism evidence="1 2">
    <name type="scientific">Boletus reticuloceps</name>
    <dbReference type="NCBI Taxonomy" id="495285"/>
    <lineage>
        <taxon>Eukaryota</taxon>
        <taxon>Fungi</taxon>
        <taxon>Dikarya</taxon>
        <taxon>Basidiomycota</taxon>
        <taxon>Agaricomycotina</taxon>
        <taxon>Agaricomycetes</taxon>
        <taxon>Agaricomycetidae</taxon>
        <taxon>Boletales</taxon>
        <taxon>Boletineae</taxon>
        <taxon>Boletaceae</taxon>
        <taxon>Boletoideae</taxon>
        <taxon>Boletus</taxon>
    </lineage>
</organism>
<dbReference type="AlphaFoldDB" id="A0A8I2YJE8"/>